<keyword evidence="3" id="KW-0547">Nucleotide-binding</keyword>
<dbReference type="InterPro" id="IPR027417">
    <property type="entry name" value="P-loop_NTPase"/>
</dbReference>
<dbReference type="InterPro" id="IPR003593">
    <property type="entry name" value="AAA+_ATPase"/>
</dbReference>
<dbReference type="GO" id="GO:0016887">
    <property type="term" value="F:ATP hydrolysis activity"/>
    <property type="evidence" value="ECO:0007669"/>
    <property type="project" value="InterPro"/>
</dbReference>
<evidence type="ECO:0000256" key="5">
    <source>
        <dbReference type="ARBA" id="ARBA00022840"/>
    </source>
</evidence>
<dbReference type="Pfam" id="PF00005">
    <property type="entry name" value="ABC_tran"/>
    <property type="match status" value="1"/>
</dbReference>
<dbReference type="GO" id="GO:0006829">
    <property type="term" value="P:zinc ion transport"/>
    <property type="evidence" value="ECO:0007669"/>
    <property type="project" value="UniProtKB-KW"/>
</dbReference>
<evidence type="ECO:0000256" key="6">
    <source>
        <dbReference type="ARBA" id="ARBA00022906"/>
    </source>
</evidence>
<dbReference type="SMART" id="SM00382">
    <property type="entry name" value="AAA"/>
    <property type="match status" value="1"/>
</dbReference>
<dbReference type="InterPro" id="IPR050153">
    <property type="entry name" value="Metal_Ion_Import_ABC"/>
</dbReference>
<dbReference type="PANTHER" id="PTHR42734">
    <property type="entry name" value="METAL TRANSPORT SYSTEM ATP-BINDING PROTEIN TM_0124-RELATED"/>
    <property type="match status" value="1"/>
</dbReference>
<accession>A0A1G9KP16</accession>
<dbReference type="EMBL" id="FNGE01000012">
    <property type="protein sequence ID" value="SDL51409.1"/>
    <property type="molecule type" value="Genomic_DNA"/>
</dbReference>
<name>A0A1G9KP16_9RHOB</name>
<dbReference type="InterPro" id="IPR003439">
    <property type="entry name" value="ABC_transporter-like_ATP-bd"/>
</dbReference>
<protein>
    <submittedName>
        <fullName evidence="11">Zinc transport system ATP-binding protein</fullName>
    </submittedName>
</protein>
<dbReference type="AlphaFoldDB" id="A0A1G9KP16"/>
<evidence type="ECO:0000256" key="3">
    <source>
        <dbReference type="ARBA" id="ARBA00022741"/>
    </source>
</evidence>
<proteinExistence type="predicted"/>
<evidence type="ECO:0000256" key="2">
    <source>
        <dbReference type="ARBA" id="ARBA00022475"/>
    </source>
</evidence>
<gene>
    <name evidence="11" type="ORF">SAMN04487971_11226</name>
</gene>
<keyword evidence="9" id="KW-0472">Membrane</keyword>
<evidence type="ECO:0000313" key="12">
    <source>
        <dbReference type="Proteomes" id="UP000199555"/>
    </source>
</evidence>
<evidence type="ECO:0000259" key="10">
    <source>
        <dbReference type="PROSITE" id="PS50893"/>
    </source>
</evidence>
<dbReference type="GO" id="GO:0005524">
    <property type="term" value="F:ATP binding"/>
    <property type="evidence" value="ECO:0007669"/>
    <property type="project" value="UniProtKB-KW"/>
</dbReference>
<dbReference type="Gene3D" id="3.40.50.300">
    <property type="entry name" value="P-loop containing nucleotide triphosphate hydrolases"/>
    <property type="match status" value="1"/>
</dbReference>
<keyword evidence="8" id="KW-0406">Ion transport</keyword>
<evidence type="ECO:0000256" key="7">
    <source>
        <dbReference type="ARBA" id="ARBA00022967"/>
    </source>
</evidence>
<dbReference type="PANTHER" id="PTHR42734:SF9">
    <property type="entry name" value="ZINC IMPORT ATP-BINDING PROTEIN ZNUC"/>
    <property type="match status" value="1"/>
</dbReference>
<evidence type="ECO:0000256" key="1">
    <source>
        <dbReference type="ARBA" id="ARBA00022448"/>
    </source>
</evidence>
<keyword evidence="4" id="KW-0862">Zinc</keyword>
<organism evidence="11 12">
    <name type="scientific">Paracoccus chinensis</name>
    <dbReference type="NCBI Taxonomy" id="525640"/>
    <lineage>
        <taxon>Bacteria</taxon>
        <taxon>Pseudomonadati</taxon>
        <taxon>Pseudomonadota</taxon>
        <taxon>Alphaproteobacteria</taxon>
        <taxon>Rhodobacterales</taxon>
        <taxon>Paracoccaceae</taxon>
        <taxon>Paracoccus</taxon>
    </lineage>
</organism>
<dbReference type="Proteomes" id="UP000199555">
    <property type="component" value="Unassembled WGS sequence"/>
</dbReference>
<dbReference type="InterPro" id="IPR017871">
    <property type="entry name" value="ABC_transporter-like_CS"/>
</dbReference>
<sequence>MRRMPGCRVTGGGAPLVTLAGVSVALGGQSILSGIDLSIRRGEIVTVVGPNGSGKTTLMRTIIGAVAPTAGRITRAPGLRLSYVPQRLAIDPTMPMTLARFMNLPRRRDAAVVAAALERAGLAGLQARPLAALSGGQMQRALLARALLNDPDLLILDEGTAGLDQPGIASFYERIEQVNRDTGCAVLMVSHDLQVVMRASDHVICLNGHICCEGTPETVSLSPAYLGLFGGAGGALALYRHHHTHSHDDGQPCAGHTHEDAA</sequence>
<keyword evidence="12" id="KW-1185">Reference proteome</keyword>
<evidence type="ECO:0000256" key="9">
    <source>
        <dbReference type="ARBA" id="ARBA00023136"/>
    </source>
</evidence>
<keyword evidence="1" id="KW-0813">Transport</keyword>
<keyword evidence="6" id="KW-0864">Zinc transport</keyword>
<evidence type="ECO:0000313" key="11">
    <source>
        <dbReference type="EMBL" id="SDL51409.1"/>
    </source>
</evidence>
<keyword evidence="7" id="KW-1278">Translocase</keyword>
<evidence type="ECO:0000256" key="8">
    <source>
        <dbReference type="ARBA" id="ARBA00023065"/>
    </source>
</evidence>
<feature type="domain" description="ABC transporter" evidence="10">
    <location>
        <begin position="17"/>
        <end position="232"/>
    </location>
</feature>
<reference evidence="12" key="1">
    <citation type="submission" date="2016-10" db="EMBL/GenBank/DDBJ databases">
        <authorList>
            <person name="Varghese N."/>
            <person name="Submissions S."/>
        </authorList>
    </citation>
    <scope>NUCLEOTIDE SEQUENCE [LARGE SCALE GENOMIC DNA]</scope>
    <source>
        <strain evidence="12">CGMCC 1.7655</strain>
    </source>
</reference>
<keyword evidence="5 11" id="KW-0067">ATP-binding</keyword>
<dbReference type="GO" id="GO:0010043">
    <property type="term" value="P:response to zinc ion"/>
    <property type="evidence" value="ECO:0007669"/>
    <property type="project" value="TreeGrafter"/>
</dbReference>
<dbReference type="SUPFAM" id="SSF52540">
    <property type="entry name" value="P-loop containing nucleoside triphosphate hydrolases"/>
    <property type="match status" value="1"/>
</dbReference>
<keyword evidence="2" id="KW-1003">Cell membrane</keyword>
<evidence type="ECO:0000256" key="4">
    <source>
        <dbReference type="ARBA" id="ARBA00022833"/>
    </source>
</evidence>
<dbReference type="STRING" id="525640.SAMN04487971_11226"/>
<dbReference type="PROSITE" id="PS50893">
    <property type="entry name" value="ABC_TRANSPORTER_2"/>
    <property type="match status" value="1"/>
</dbReference>
<dbReference type="PROSITE" id="PS00211">
    <property type="entry name" value="ABC_TRANSPORTER_1"/>
    <property type="match status" value="1"/>
</dbReference>